<keyword evidence="4" id="KW-0573">Peptidoglycan synthesis</keyword>
<dbReference type="Pfam" id="PF03734">
    <property type="entry name" value="YkuD"/>
    <property type="match status" value="1"/>
</dbReference>
<dbReference type="PROSITE" id="PS52029">
    <property type="entry name" value="LD_TPASE"/>
    <property type="match status" value="1"/>
</dbReference>
<keyword evidence="3" id="KW-0133">Cell shape</keyword>
<evidence type="ECO:0000259" key="6">
    <source>
        <dbReference type="PROSITE" id="PS52029"/>
    </source>
</evidence>
<dbReference type="InterPro" id="IPR050979">
    <property type="entry name" value="LD-transpeptidase"/>
</dbReference>
<comment type="caution">
    <text evidence="7">The sequence shown here is derived from an EMBL/GenBank/DDBJ whole genome shotgun (WGS) entry which is preliminary data.</text>
</comment>
<reference evidence="7" key="1">
    <citation type="journal article" date="2014" name="Front. Microbiol.">
        <title>High frequency of phylogenetically diverse reductive dehalogenase-homologous genes in deep subseafloor sedimentary metagenomes.</title>
        <authorList>
            <person name="Kawai M."/>
            <person name="Futagami T."/>
            <person name="Toyoda A."/>
            <person name="Takaki Y."/>
            <person name="Nishi S."/>
            <person name="Hori S."/>
            <person name="Arai W."/>
            <person name="Tsubouchi T."/>
            <person name="Morono Y."/>
            <person name="Uchiyama I."/>
            <person name="Ito T."/>
            <person name="Fujiyama A."/>
            <person name="Inagaki F."/>
            <person name="Takami H."/>
        </authorList>
    </citation>
    <scope>NUCLEOTIDE SEQUENCE</scope>
    <source>
        <strain evidence="7">Expedition CK06-06</strain>
    </source>
</reference>
<evidence type="ECO:0000256" key="1">
    <source>
        <dbReference type="ARBA" id="ARBA00004752"/>
    </source>
</evidence>
<dbReference type="CDD" id="cd16913">
    <property type="entry name" value="YkuD_like"/>
    <property type="match status" value="1"/>
</dbReference>
<keyword evidence="5" id="KW-0961">Cell wall biogenesis/degradation</keyword>
<accession>X1H3Q6</accession>
<dbReference type="UniPathway" id="UPA00219"/>
<comment type="pathway">
    <text evidence="1">Cell wall biogenesis; peptidoglycan biosynthesis.</text>
</comment>
<dbReference type="EMBL" id="BARU01030576">
    <property type="protein sequence ID" value="GAH64816.1"/>
    <property type="molecule type" value="Genomic_DNA"/>
</dbReference>
<dbReference type="GO" id="GO:0016740">
    <property type="term" value="F:transferase activity"/>
    <property type="evidence" value="ECO:0007669"/>
    <property type="project" value="UniProtKB-KW"/>
</dbReference>
<dbReference type="GO" id="GO:0071972">
    <property type="term" value="F:peptidoglycan L,D-transpeptidase activity"/>
    <property type="evidence" value="ECO:0007669"/>
    <property type="project" value="TreeGrafter"/>
</dbReference>
<evidence type="ECO:0000256" key="2">
    <source>
        <dbReference type="ARBA" id="ARBA00022679"/>
    </source>
</evidence>
<evidence type="ECO:0000313" key="7">
    <source>
        <dbReference type="EMBL" id="GAH64816.1"/>
    </source>
</evidence>
<protein>
    <recommendedName>
        <fullName evidence="6">L,D-TPase catalytic domain-containing protein</fullName>
    </recommendedName>
</protein>
<evidence type="ECO:0000256" key="5">
    <source>
        <dbReference type="ARBA" id="ARBA00023316"/>
    </source>
</evidence>
<gene>
    <name evidence="7" type="ORF">S03H2_48494</name>
</gene>
<dbReference type="GO" id="GO:0008360">
    <property type="term" value="P:regulation of cell shape"/>
    <property type="evidence" value="ECO:0007669"/>
    <property type="project" value="UniProtKB-KW"/>
</dbReference>
<dbReference type="SUPFAM" id="SSF141523">
    <property type="entry name" value="L,D-transpeptidase catalytic domain-like"/>
    <property type="match status" value="1"/>
</dbReference>
<dbReference type="GO" id="GO:0005576">
    <property type="term" value="C:extracellular region"/>
    <property type="evidence" value="ECO:0007669"/>
    <property type="project" value="TreeGrafter"/>
</dbReference>
<evidence type="ECO:0000256" key="4">
    <source>
        <dbReference type="ARBA" id="ARBA00022984"/>
    </source>
</evidence>
<dbReference type="PANTHER" id="PTHR30582:SF2">
    <property type="entry name" value="L,D-TRANSPEPTIDASE YCIB-RELATED"/>
    <property type="match status" value="1"/>
</dbReference>
<dbReference type="GO" id="GO:0071555">
    <property type="term" value="P:cell wall organization"/>
    <property type="evidence" value="ECO:0007669"/>
    <property type="project" value="UniProtKB-KW"/>
</dbReference>
<keyword evidence="2" id="KW-0808">Transferase</keyword>
<feature type="domain" description="L,D-TPase catalytic" evidence="6">
    <location>
        <begin position="40"/>
        <end position="153"/>
    </location>
</feature>
<dbReference type="PANTHER" id="PTHR30582">
    <property type="entry name" value="L,D-TRANSPEPTIDASE"/>
    <property type="match status" value="1"/>
</dbReference>
<organism evidence="7">
    <name type="scientific">marine sediment metagenome</name>
    <dbReference type="NCBI Taxonomy" id="412755"/>
    <lineage>
        <taxon>unclassified sequences</taxon>
        <taxon>metagenomes</taxon>
        <taxon>ecological metagenomes</taxon>
    </lineage>
</organism>
<name>X1H3Q6_9ZZZZ</name>
<dbReference type="Gene3D" id="2.40.440.10">
    <property type="entry name" value="L,D-transpeptidase catalytic domain-like"/>
    <property type="match status" value="1"/>
</dbReference>
<sequence length="154" mass="16901">MQLEMLFGGGSRQFAMSTSIVDFDTTTIYPEGSPGLFDGKYIEIVLSKQTLYAWQGDVLVNSFLISSGLSGTPTPVGTFSIYSRSRSVLMAGPGYYLPGVEWVNRFTGPYSIHGTYWHSNFGNPMSHGCVNATNGNSQFVYEWAPMGTPVVVHY</sequence>
<evidence type="ECO:0000256" key="3">
    <source>
        <dbReference type="ARBA" id="ARBA00022960"/>
    </source>
</evidence>
<dbReference type="InterPro" id="IPR005490">
    <property type="entry name" value="LD_TPept_cat_dom"/>
</dbReference>
<dbReference type="AlphaFoldDB" id="X1H3Q6"/>
<dbReference type="InterPro" id="IPR038063">
    <property type="entry name" value="Transpep_catalytic_dom"/>
</dbReference>
<proteinExistence type="predicted"/>
<dbReference type="GO" id="GO:0018104">
    <property type="term" value="P:peptidoglycan-protein cross-linking"/>
    <property type="evidence" value="ECO:0007669"/>
    <property type="project" value="TreeGrafter"/>
</dbReference>